<protein>
    <recommendedName>
        <fullName evidence="1">Carbamoyl phosphate synthase ATP-binding domain-containing protein</fullName>
    </recommendedName>
</protein>
<dbReference type="AlphaFoldDB" id="A0A167UQP0"/>
<gene>
    <name evidence="2" type="ORF">FIBSPDRAFT_878774</name>
</gene>
<dbReference type="Proteomes" id="UP000076532">
    <property type="component" value="Unassembled WGS sequence"/>
</dbReference>
<dbReference type="EMBL" id="KV417949">
    <property type="protein sequence ID" value="KZP04188.1"/>
    <property type="molecule type" value="Genomic_DNA"/>
</dbReference>
<feature type="domain" description="Carbamoyl phosphate synthase ATP-binding" evidence="1">
    <location>
        <begin position="16"/>
        <end position="85"/>
    </location>
</feature>
<dbReference type="GO" id="GO:0005524">
    <property type="term" value="F:ATP binding"/>
    <property type="evidence" value="ECO:0007669"/>
    <property type="project" value="InterPro"/>
</dbReference>
<evidence type="ECO:0000313" key="2">
    <source>
        <dbReference type="EMBL" id="KZP04188.1"/>
    </source>
</evidence>
<keyword evidence="3" id="KW-1185">Reference proteome</keyword>
<dbReference type="SUPFAM" id="SSF56059">
    <property type="entry name" value="Glutathione synthetase ATP-binding domain-like"/>
    <property type="match status" value="1"/>
</dbReference>
<dbReference type="Pfam" id="PF02786">
    <property type="entry name" value="CPSase_L_D2"/>
    <property type="match status" value="1"/>
</dbReference>
<proteinExistence type="predicted"/>
<accession>A0A167UQP0</accession>
<evidence type="ECO:0000313" key="3">
    <source>
        <dbReference type="Proteomes" id="UP000076532"/>
    </source>
</evidence>
<reference evidence="2 3" key="1">
    <citation type="journal article" date="2016" name="Mol. Biol. Evol.">
        <title>Comparative Genomics of Early-Diverging Mushroom-Forming Fungi Provides Insights into the Origins of Lignocellulose Decay Capabilities.</title>
        <authorList>
            <person name="Nagy L.G."/>
            <person name="Riley R."/>
            <person name="Tritt A."/>
            <person name="Adam C."/>
            <person name="Daum C."/>
            <person name="Floudas D."/>
            <person name="Sun H."/>
            <person name="Yadav J.S."/>
            <person name="Pangilinan J."/>
            <person name="Larsson K.H."/>
            <person name="Matsuura K."/>
            <person name="Barry K."/>
            <person name="Labutti K."/>
            <person name="Kuo R."/>
            <person name="Ohm R.A."/>
            <person name="Bhattacharya S.S."/>
            <person name="Shirouzu T."/>
            <person name="Yoshinaga Y."/>
            <person name="Martin F.M."/>
            <person name="Grigoriev I.V."/>
            <person name="Hibbett D.S."/>
        </authorList>
    </citation>
    <scope>NUCLEOTIDE SEQUENCE [LARGE SCALE GENOMIC DNA]</scope>
    <source>
        <strain evidence="2 3">CBS 109695</strain>
    </source>
</reference>
<dbReference type="InterPro" id="IPR013815">
    <property type="entry name" value="ATP_grasp_subdomain_1"/>
</dbReference>
<organism evidence="2 3">
    <name type="scientific">Athelia psychrophila</name>
    <dbReference type="NCBI Taxonomy" id="1759441"/>
    <lineage>
        <taxon>Eukaryota</taxon>
        <taxon>Fungi</taxon>
        <taxon>Dikarya</taxon>
        <taxon>Basidiomycota</taxon>
        <taxon>Agaricomycotina</taxon>
        <taxon>Agaricomycetes</taxon>
        <taxon>Agaricomycetidae</taxon>
        <taxon>Atheliales</taxon>
        <taxon>Atheliaceae</taxon>
        <taxon>Athelia</taxon>
    </lineage>
</organism>
<name>A0A167UQP0_9AGAM</name>
<evidence type="ECO:0000259" key="1">
    <source>
        <dbReference type="Pfam" id="PF02786"/>
    </source>
</evidence>
<dbReference type="InterPro" id="IPR005479">
    <property type="entry name" value="CPAse_ATP-bd"/>
</dbReference>
<sequence length="153" mass="16462">MSICSPATTPSQCAQSVPVAPGTHVNSAADVRMLVIGRVRYPVMNKALDGRGGRGMRVVSAEGVEGRSNDAWARARQASYSQRRCRLDGGGSTSRSRLWATVQERWSTCGNESTACDGQKSVEVSIYFPSLIAWRVLQRWKGVGVGIVGEGTM</sequence>
<dbReference type="Gene3D" id="3.30.1490.20">
    <property type="entry name" value="ATP-grasp fold, A domain"/>
    <property type="match status" value="1"/>
</dbReference>